<sequence length="66" mass="7065">MPWLHSPVRTSVSAALVVLVAAAMFSHVLQPMHAEDAAATCSAPLLIDGFTHGDITNRGTPNNIWR</sequence>
<keyword evidence="3" id="KW-1185">Reference proteome</keyword>
<organism evidence="2 3">
    <name type="scientific">Allomyces macrogynus (strain ATCC 38327)</name>
    <name type="common">Allomyces javanicus var. macrogynus</name>
    <dbReference type="NCBI Taxonomy" id="578462"/>
    <lineage>
        <taxon>Eukaryota</taxon>
        <taxon>Fungi</taxon>
        <taxon>Fungi incertae sedis</taxon>
        <taxon>Blastocladiomycota</taxon>
        <taxon>Blastocladiomycetes</taxon>
        <taxon>Blastocladiales</taxon>
        <taxon>Blastocladiaceae</taxon>
        <taxon>Allomyces</taxon>
    </lineage>
</organism>
<name>A0A0L0T6E1_ALLM3</name>
<gene>
    <name evidence="2" type="ORF">AMAG_20086</name>
</gene>
<protein>
    <submittedName>
        <fullName evidence="2">Uncharacterized protein</fullName>
    </submittedName>
</protein>
<accession>A0A0L0T6E1</accession>
<evidence type="ECO:0000313" key="3">
    <source>
        <dbReference type="Proteomes" id="UP000054350"/>
    </source>
</evidence>
<feature type="signal peptide" evidence="1">
    <location>
        <begin position="1"/>
        <end position="34"/>
    </location>
</feature>
<reference evidence="3" key="2">
    <citation type="submission" date="2009-11" db="EMBL/GenBank/DDBJ databases">
        <title>The Genome Sequence of Allomyces macrogynus strain ATCC 38327.</title>
        <authorList>
            <consortium name="The Broad Institute Genome Sequencing Platform"/>
            <person name="Russ C."/>
            <person name="Cuomo C."/>
            <person name="Shea T."/>
            <person name="Young S.K."/>
            <person name="Zeng Q."/>
            <person name="Koehrsen M."/>
            <person name="Haas B."/>
            <person name="Borodovsky M."/>
            <person name="Guigo R."/>
            <person name="Alvarado L."/>
            <person name="Berlin A."/>
            <person name="Borenstein D."/>
            <person name="Chen Z."/>
            <person name="Engels R."/>
            <person name="Freedman E."/>
            <person name="Gellesch M."/>
            <person name="Goldberg J."/>
            <person name="Griggs A."/>
            <person name="Gujja S."/>
            <person name="Heiman D."/>
            <person name="Hepburn T."/>
            <person name="Howarth C."/>
            <person name="Jen D."/>
            <person name="Larson L."/>
            <person name="Lewis B."/>
            <person name="Mehta T."/>
            <person name="Park D."/>
            <person name="Pearson M."/>
            <person name="Roberts A."/>
            <person name="Saif S."/>
            <person name="Shenoy N."/>
            <person name="Sisk P."/>
            <person name="Stolte C."/>
            <person name="Sykes S."/>
            <person name="Walk T."/>
            <person name="White J."/>
            <person name="Yandava C."/>
            <person name="Burger G."/>
            <person name="Gray M.W."/>
            <person name="Holland P.W.H."/>
            <person name="King N."/>
            <person name="Lang F.B.F."/>
            <person name="Roger A.J."/>
            <person name="Ruiz-Trillo I."/>
            <person name="Lander E."/>
            <person name="Nusbaum C."/>
        </authorList>
    </citation>
    <scope>NUCLEOTIDE SEQUENCE [LARGE SCALE GENOMIC DNA]</scope>
    <source>
        <strain evidence="3">ATCC 38327</strain>
    </source>
</reference>
<dbReference type="Proteomes" id="UP000054350">
    <property type="component" value="Unassembled WGS sequence"/>
</dbReference>
<reference evidence="2 3" key="1">
    <citation type="submission" date="2009-11" db="EMBL/GenBank/DDBJ databases">
        <title>Annotation of Allomyces macrogynus ATCC 38327.</title>
        <authorList>
            <consortium name="The Broad Institute Genome Sequencing Platform"/>
            <person name="Russ C."/>
            <person name="Cuomo C."/>
            <person name="Burger G."/>
            <person name="Gray M.W."/>
            <person name="Holland P.W.H."/>
            <person name="King N."/>
            <person name="Lang F.B.F."/>
            <person name="Roger A.J."/>
            <person name="Ruiz-Trillo I."/>
            <person name="Young S.K."/>
            <person name="Zeng Q."/>
            <person name="Gargeya S."/>
            <person name="Fitzgerald M."/>
            <person name="Haas B."/>
            <person name="Abouelleil A."/>
            <person name="Alvarado L."/>
            <person name="Arachchi H.M."/>
            <person name="Berlin A."/>
            <person name="Chapman S.B."/>
            <person name="Gearin G."/>
            <person name="Goldberg J."/>
            <person name="Griggs A."/>
            <person name="Gujja S."/>
            <person name="Hansen M."/>
            <person name="Heiman D."/>
            <person name="Howarth C."/>
            <person name="Larimer J."/>
            <person name="Lui A."/>
            <person name="MacDonald P.J.P."/>
            <person name="McCowen C."/>
            <person name="Montmayeur A."/>
            <person name="Murphy C."/>
            <person name="Neiman D."/>
            <person name="Pearson M."/>
            <person name="Priest M."/>
            <person name="Roberts A."/>
            <person name="Saif S."/>
            <person name="Shea T."/>
            <person name="Sisk P."/>
            <person name="Stolte C."/>
            <person name="Sykes S."/>
            <person name="Wortman J."/>
            <person name="Nusbaum C."/>
            <person name="Birren B."/>
        </authorList>
    </citation>
    <scope>NUCLEOTIDE SEQUENCE [LARGE SCALE GENOMIC DNA]</scope>
    <source>
        <strain evidence="2 3">ATCC 38327</strain>
    </source>
</reference>
<keyword evidence="1" id="KW-0732">Signal</keyword>
<dbReference type="OrthoDB" id="10643586at2759"/>
<dbReference type="EMBL" id="GG745365">
    <property type="protein sequence ID" value="KNE70320.1"/>
    <property type="molecule type" value="Genomic_DNA"/>
</dbReference>
<proteinExistence type="predicted"/>
<dbReference type="AlphaFoldDB" id="A0A0L0T6E1"/>
<feature type="chain" id="PRO_5005548419" evidence="1">
    <location>
        <begin position="35"/>
        <end position="66"/>
    </location>
</feature>
<evidence type="ECO:0000313" key="2">
    <source>
        <dbReference type="EMBL" id="KNE70320.1"/>
    </source>
</evidence>
<dbReference type="VEuPathDB" id="FungiDB:AMAG_20086"/>
<evidence type="ECO:0000256" key="1">
    <source>
        <dbReference type="SAM" id="SignalP"/>
    </source>
</evidence>